<protein>
    <submittedName>
        <fullName evidence="2">ATPase-like protein</fullName>
    </submittedName>
</protein>
<dbReference type="AlphaFoldDB" id="C7P963"/>
<dbReference type="Proteomes" id="UP000001495">
    <property type="component" value="Chromosome"/>
</dbReference>
<keyword evidence="3" id="KW-1185">Reference proteome</keyword>
<evidence type="ECO:0000259" key="1">
    <source>
        <dbReference type="Pfam" id="PF26341"/>
    </source>
</evidence>
<dbReference type="eggNOG" id="arCOG05019">
    <property type="taxonomic scope" value="Archaea"/>
</dbReference>
<dbReference type="STRING" id="573064.Mefer_1286"/>
<evidence type="ECO:0000313" key="3">
    <source>
        <dbReference type="Proteomes" id="UP000001495"/>
    </source>
</evidence>
<accession>C7P963</accession>
<dbReference type="EMBL" id="CP001696">
    <property type="protein sequence ID" value="ACV25095.1"/>
    <property type="molecule type" value="Genomic_DNA"/>
</dbReference>
<dbReference type="PANTHER" id="PTHR30401">
    <property type="entry name" value="TRNA 2-SELENOURIDINE SYNTHASE"/>
    <property type="match status" value="1"/>
</dbReference>
<evidence type="ECO:0000313" key="2">
    <source>
        <dbReference type="EMBL" id="ACV25095.1"/>
    </source>
</evidence>
<dbReference type="HOGENOM" id="CLU_1259105_0_0_2"/>
<dbReference type="NCBIfam" id="TIGR04569">
    <property type="entry name" value="arch_SelU_Cterm"/>
    <property type="match status" value="1"/>
</dbReference>
<dbReference type="SUPFAM" id="SSF52540">
    <property type="entry name" value="P-loop containing nucleoside triphosphate hydrolases"/>
    <property type="match status" value="1"/>
</dbReference>
<organism evidence="2 3">
    <name type="scientific">Methanocaldococcus fervens (strain DSM 4213 / JCM 15782 / AG86)</name>
    <name type="common">Methanococcus fervens</name>
    <dbReference type="NCBI Taxonomy" id="573064"/>
    <lineage>
        <taxon>Archaea</taxon>
        <taxon>Methanobacteriati</taxon>
        <taxon>Methanobacteriota</taxon>
        <taxon>Methanomada group</taxon>
        <taxon>Methanococci</taxon>
        <taxon>Methanococcales</taxon>
        <taxon>Methanocaldococcaceae</taxon>
        <taxon>Methanocaldococcus</taxon>
    </lineage>
</organism>
<dbReference type="Pfam" id="PF26341">
    <property type="entry name" value="AAA_SelU"/>
    <property type="match status" value="1"/>
</dbReference>
<dbReference type="PANTHER" id="PTHR30401:SF0">
    <property type="entry name" value="TRNA 2-SELENOURIDINE SYNTHASE"/>
    <property type="match status" value="1"/>
</dbReference>
<feature type="domain" description="tRNA 2-selenouridine synthase AAA" evidence="1">
    <location>
        <begin position="28"/>
        <end position="199"/>
    </location>
</feature>
<dbReference type="InterPro" id="IPR030815">
    <property type="entry name" value="Arch_SelU_Cterm"/>
</dbReference>
<sequence>MIYKLISPTYLYQNIKQIFGEIMIIFGLFGKTGCGKTEILQELKKCHPVIDIEEIARTRGSILGDLYHLSMRTQEEFDELINKEIEEAKKIGYAVVEYEGRKIGGEKKLKIPELLADIKNYTYKILIDCPYECQINRLVTIYKPKNEREKEILINKFLILRNSFKKPEMIEAVDNIIELIKQDNYYEAAKLIEEKLYREHYMRNVKKIKPDLIVYNEDVKKSAKIIDEFIKEKLKEHKLIEGENG</sequence>
<dbReference type="InterPro" id="IPR017582">
    <property type="entry name" value="SelU"/>
</dbReference>
<dbReference type="InterPro" id="IPR058840">
    <property type="entry name" value="AAA_SelU"/>
</dbReference>
<dbReference type="GO" id="GO:0043828">
    <property type="term" value="F:tRNA 2-selenouridine synthase activity"/>
    <property type="evidence" value="ECO:0007669"/>
    <property type="project" value="InterPro"/>
</dbReference>
<dbReference type="GO" id="GO:0002098">
    <property type="term" value="P:tRNA wobble uridine modification"/>
    <property type="evidence" value="ECO:0007669"/>
    <property type="project" value="InterPro"/>
</dbReference>
<reference evidence="2" key="1">
    <citation type="submission" date="2009-08" db="EMBL/GenBank/DDBJ databases">
        <title>Complete sequence of chromosome of Methanocaldococcus fervens AG86.</title>
        <authorList>
            <consortium name="US DOE Joint Genome Institute"/>
            <person name="Lucas S."/>
            <person name="Copeland A."/>
            <person name="Lapidus A."/>
            <person name="Glavina del Rio T."/>
            <person name="Tice H."/>
            <person name="Bruce D."/>
            <person name="Goodwin L."/>
            <person name="Pitluck S."/>
            <person name="Chertkov O."/>
            <person name="Detter J.C."/>
            <person name="Han C."/>
            <person name="Tapia R."/>
            <person name="Larimer F."/>
            <person name="Land M."/>
            <person name="Hauser L."/>
            <person name="Kyrpides N."/>
            <person name="Ovchinnikova G."/>
            <person name="Lupa-Sieprawska M."/>
            <person name="Whitman W.B."/>
        </authorList>
    </citation>
    <scope>NUCLEOTIDE SEQUENCE [LARGE SCALE GENOMIC DNA]</scope>
    <source>
        <strain evidence="2">AG86</strain>
    </source>
</reference>
<dbReference type="InterPro" id="IPR027417">
    <property type="entry name" value="P-loop_NTPase"/>
</dbReference>
<dbReference type="Gene3D" id="3.40.50.300">
    <property type="entry name" value="P-loop containing nucleotide triphosphate hydrolases"/>
    <property type="match status" value="1"/>
</dbReference>
<gene>
    <name evidence="2" type="ordered locus">Mefer_1286</name>
</gene>
<dbReference type="KEGG" id="mfe:Mefer_1286"/>
<proteinExistence type="predicted"/>
<name>C7P963_METFA</name>